<dbReference type="AlphaFoldDB" id="A0A4Q4SU88"/>
<dbReference type="Pfam" id="PF07477">
    <property type="entry name" value="Glyco_hydro_67C"/>
    <property type="match status" value="1"/>
</dbReference>
<comment type="catalytic activity">
    <reaction evidence="8 9 11">
        <text>an alpha-D-glucuronoside + H2O = D-glucuronate + an alcohol</text>
        <dbReference type="Rhea" id="RHEA:20005"/>
        <dbReference type="ChEBI" id="CHEBI:15377"/>
        <dbReference type="ChEBI" id="CHEBI:30879"/>
        <dbReference type="ChEBI" id="CHEBI:58720"/>
        <dbReference type="ChEBI" id="CHEBI:58899"/>
        <dbReference type="EC" id="3.2.1.139"/>
    </reaction>
</comment>
<dbReference type="InterPro" id="IPR017853">
    <property type="entry name" value="GH"/>
</dbReference>
<protein>
    <recommendedName>
        <fullName evidence="2 9">Alpha-glucuronidase</fullName>
        <ecNumber evidence="2 9">3.2.1.139</ecNumber>
    </recommendedName>
</protein>
<accession>A0A4Q4SU88</accession>
<evidence type="ECO:0000256" key="6">
    <source>
        <dbReference type="ARBA" id="ARBA00023295"/>
    </source>
</evidence>
<evidence type="ECO:0000256" key="4">
    <source>
        <dbReference type="ARBA" id="ARBA00022801"/>
    </source>
</evidence>
<dbReference type="InterPro" id="IPR005154">
    <property type="entry name" value="Glyco_hydro_67_aGlcAse_N"/>
</dbReference>
<dbReference type="GO" id="GO:0005576">
    <property type="term" value="C:extracellular region"/>
    <property type="evidence" value="ECO:0007669"/>
    <property type="project" value="UniProtKB-SubCell"/>
</dbReference>
<evidence type="ECO:0000313" key="16">
    <source>
        <dbReference type="EMBL" id="RYO75344.1"/>
    </source>
</evidence>
<keyword evidence="4 9" id="KW-0378">Hydrolase</keyword>
<dbReference type="PANTHER" id="PTHR39207:SF1">
    <property type="entry name" value="ALPHA-GLUCURONIDASE A"/>
    <property type="match status" value="1"/>
</dbReference>
<gene>
    <name evidence="11" type="primary">aguA</name>
    <name evidence="16" type="ORF">DL764_010514</name>
</gene>
<evidence type="ECO:0000256" key="7">
    <source>
        <dbReference type="ARBA" id="ARBA00023326"/>
    </source>
</evidence>
<feature type="active site" description="Proton donor" evidence="10">
    <location>
        <position position="299"/>
    </location>
</feature>
<comment type="similarity">
    <text evidence="1 9 11">Belongs to the glycosyl hydrolase 67 family.</text>
</comment>
<evidence type="ECO:0000256" key="1">
    <source>
        <dbReference type="ARBA" id="ARBA00008833"/>
    </source>
</evidence>
<evidence type="ECO:0000256" key="5">
    <source>
        <dbReference type="ARBA" id="ARBA00023277"/>
    </source>
</evidence>
<dbReference type="SUPFAM" id="SSF51445">
    <property type="entry name" value="(Trans)glycosidases"/>
    <property type="match status" value="1"/>
</dbReference>
<comment type="function">
    <text evidence="11">Alpha-glucuronidase involved in the hydrolysis of xylan, a major structural heterogeneous polysaccharide found in plant biomass representing the second most abundant polysaccharide in the biosphere, after cellulose. Releases 4-O-methylglucuronic acid from xylan.</text>
</comment>
<proteinExistence type="inferred from homology"/>
<feature type="signal peptide" evidence="12">
    <location>
        <begin position="1"/>
        <end position="15"/>
    </location>
</feature>
<evidence type="ECO:0000256" key="10">
    <source>
        <dbReference type="PIRSR" id="PIRSR029900-1"/>
    </source>
</evidence>
<dbReference type="Pfam" id="PF07488">
    <property type="entry name" value="Glyco_hydro_67M"/>
    <property type="match status" value="1"/>
</dbReference>
<dbReference type="GO" id="GO:0045493">
    <property type="term" value="P:xylan catabolic process"/>
    <property type="evidence" value="ECO:0007669"/>
    <property type="project" value="UniProtKB-KW"/>
</dbReference>
<evidence type="ECO:0000256" key="11">
    <source>
        <dbReference type="RuleBase" id="RU361198"/>
    </source>
</evidence>
<feature type="active site" description="Proton acceptor" evidence="10">
    <location>
        <position position="378"/>
    </location>
</feature>
<reference evidence="16 17" key="1">
    <citation type="submission" date="2018-06" db="EMBL/GenBank/DDBJ databases">
        <title>Complete Genomes of Monosporascus.</title>
        <authorList>
            <person name="Robinson A.J."/>
            <person name="Natvig D.O."/>
        </authorList>
    </citation>
    <scope>NUCLEOTIDE SEQUENCE [LARGE SCALE GENOMIC DNA]</scope>
    <source>
        <strain evidence="16 17">CBS 110550</strain>
    </source>
</reference>
<dbReference type="PANTHER" id="PTHR39207">
    <property type="entry name" value="ALPHA-GLUCURONIDASE A"/>
    <property type="match status" value="1"/>
</dbReference>
<dbReference type="Pfam" id="PF03648">
    <property type="entry name" value="Glyco_hydro_67N"/>
    <property type="match status" value="1"/>
</dbReference>
<organism evidence="16 17">
    <name type="scientific">Monosporascus ibericus</name>
    <dbReference type="NCBI Taxonomy" id="155417"/>
    <lineage>
        <taxon>Eukaryota</taxon>
        <taxon>Fungi</taxon>
        <taxon>Dikarya</taxon>
        <taxon>Ascomycota</taxon>
        <taxon>Pezizomycotina</taxon>
        <taxon>Sordariomycetes</taxon>
        <taxon>Xylariomycetidae</taxon>
        <taxon>Xylariales</taxon>
        <taxon>Xylariales incertae sedis</taxon>
        <taxon>Monosporascus</taxon>
    </lineage>
</organism>
<dbReference type="PIRSF" id="PIRSF029900">
    <property type="entry name" value="Alpha-glucuronds"/>
    <property type="match status" value="1"/>
</dbReference>
<comment type="caution">
    <text evidence="16">The sequence shown here is derived from an EMBL/GenBank/DDBJ whole genome shotgun (WGS) entry which is preliminary data.</text>
</comment>
<feature type="domain" description="Glycosyl hydrolase family 67 C-terminal" evidence="14">
    <location>
        <begin position="469"/>
        <end position="691"/>
    </location>
</feature>
<evidence type="ECO:0000259" key="13">
    <source>
        <dbReference type="Pfam" id="PF03648"/>
    </source>
</evidence>
<dbReference type="OrthoDB" id="6501611at2759"/>
<dbReference type="Gene3D" id="3.90.1330.10">
    <property type="entry name" value="Alpha-glucuronidase, C-terminal domain"/>
    <property type="match status" value="1"/>
</dbReference>
<dbReference type="SUPFAM" id="SSF55545">
    <property type="entry name" value="beta-N-acetylhexosaminidase-like domain"/>
    <property type="match status" value="1"/>
</dbReference>
<dbReference type="Gene3D" id="3.30.379.10">
    <property type="entry name" value="Chitobiase/beta-hexosaminidase domain 2-like"/>
    <property type="match status" value="1"/>
</dbReference>
<feature type="active site" description="Proton acceptor" evidence="10">
    <location>
        <position position="406"/>
    </location>
</feature>
<dbReference type="InterPro" id="IPR037054">
    <property type="entry name" value="A-glucoronidase_C_sf"/>
</dbReference>
<keyword evidence="3 9" id="KW-0858">Xylan degradation</keyword>
<dbReference type="Proteomes" id="UP000293360">
    <property type="component" value="Unassembled WGS sequence"/>
</dbReference>
<dbReference type="InterPro" id="IPR011395">
    <property type="entry name" value="Glyco_hydro_67_aGlcAse"/>
</dbReference>
<feature type="domain" description="Glycosyl hydrolase family 67 catalytic" evidence="15">
    <location>
        <begin position="145"/>
        <end position="467"/>
    </location>
</feature>
<evidence type="ECO:0000259" key="14">
    <source>
        <dbReference type="Pfam" id="PF07477"/>
    </source>
</evidence>
<keyword evidence="5 11" id="KW-0119">Carbohydrate metabolism</keyword>
<dbReference type="EC" id="3.2.1.139" evidence="2 9"/>
<dbReference type="Gene3D" id="3.20.20.80">
    <property type="entry name" value="Glycosidases"/>
    <property type="match status" value="1"/>
</dbReference>
<dbReference type="InterPro" id="IPR011099">
    <property type="entry name" value="Glyco_hydro_67_C"/>
</dbReference>
<dbReference type="InterPro" id="IPR029018">
    <property type="entry name" value="Hex-like_dom2"/>
</dbReference>
<feature type="chain" id="PRO_5020597684" description="Alpha-glucuronidase" evidence="12">
    <location>
        <begin position="16"/>
        <end position="839"/>
    </location>
</feature>
<comment type="subcellular location">
    <subcellularLocation>
        <location evidence="11">Secreted</location>
    </subcellularLocation>
</comment>
<evidence type="ECO:0000256" key="9">
    <source>
        <dbReference type="PIRNR" id="PIRNR029900"/>
    </source>
</evidence>
<evidence type="ECO:0000256" key="8">
    <source>
        <dbReference type="ARBA" id="ARBA00048838"/>
    </source>
</evidence>
<dbReference type="InterPro" id="IPR011100">
    <property type="entry name" value="Glyco_hydro_67_cat"/>
</dbReference>
<keyword evidence="17" id="KW-1185">Reference proteome</keyword>
<keyword evidence="6 9" id="KW-0326">Glycosidase</keyword>
<name>A0A4Q4SU88_9PEZI</name>
<dbReference type="GO" id="GO:0046559">
    <property type="term" value="F:alpha-glucuronidase activity"/>
    <property type="evidence" value="ECO:0007669"/>
    <property type="project" value="UniProtKB-EC"/>
</dbReference>
<dbReference type="CDD" id="cd02795">
    <property type="entry name" value="CBM6-CBM35-CBM36_like"/>
    <property type="match status" value="1"/>
</dbReference>
<sequence>MRVIWILASLGLVAAEDGLNGWLRYARLPRGMLRHAKVPTHIIALNTSQASPVFTAGKELQKGIQGVLGQNPEVTYEGLHGRQGESSILVGTIEAYADAGGAADIPELEEDGFWLNTEGDSVEIVGQNERGALYGAFEYLSMIAQGNFSEVAYATNPSAPIRWINQWDNMDGTIERGYAGLSIFFENNVIVSNLTRVYEYARLLSSIRVNGIIVNNVNANPILLSLENMAGLGRIADAMRPWGVRIGVSLNFASPQTLGGLDTYDPFDKSVIAWWTDITDKLYEHVPDMVGYLVKANSEGQPGPLTYNRTLADGANLFAKALQPYGGIVMFRAFVYDHHLSHENWYNDRANGQMEFFKDLDGAFEDNVVIQIKYGPIDFQVREPPSPLFAHLPNTASAIELQVTQEYYGQQCHLVYIPPLWRTILDYDLRVDGQKSVVGTDILSGKTFNKKLSGYAAVVNVGLNTTWLGTHLAMSNLYAYGRLAWDPTNDDVRMLEDWTRLTFGFDETVLETITKMSMVSWPAYENYTGNLGIQTLTDITGPHYGPNPASHDGNGWGMWTRANEHSIGMDRTVWNGTGNAGYYPPEIAAMYEKVETTPDELLLWFHHVPYTQRLKNGNTVIQHFYDAHYAGAETAFGFPAQWAALEGKIDRQRFEETLFRLEYQAGHAIVWRDAINQFYFNKSSIPDARGRVGNYPWRVEAEDMELDGYRVTAVTPFEAASGLRIVQTVDNSTAASVRATLDFPAGVYDLAVAYYDLYEGQASYELFLNNRSLGTWVGDLEDRLGYTLTRGIDGHSATRITFRDVRIRKGDEVRIETQPHGRETAPLDYIAVLPKGVVE</sequence>
<evidence type="ECO:0000259" key="15">
    <source>
        <dbReference type="Pfam" id="PF07488"/>
    </source>
</evidence>
<keyword evidence="7 11" id="KW-0624">Polysaccharide degradation</keyword>
<evidence type="ECO:0000256" key="12">
    <source>
        <dbReference type="SAM" id="SignalP"/>
    </source>
</evidence>
<feature type="domain" description="Alpha glucuronidase N-terminal" evidence="13">
    <location>
        <begin position="21"/>
        <end position="139"/>
    </location>
</feature>
<evidence type="ECO:0000256" key="2">
    <source>
        <dbReference type="ARBA" id="ARBA00012271"/>
    </source>
</evidence>
<dbReference type="STRING" id="155417.A0A4Q4SU88"/>
<keyword evidence="12" id="KW-0732">Signal</keyword>
<dbReference type="EMBL" id="QJNU01001565">
    <property type="protein sequence ID" value="RYO75344.1"/>
    <property type="molecule type" value="Genomic_DNA"/>
</dbReference>
<evidence type="ECO:0000256" key="3">
    <source>
        <dbReference type="ARBA" id="ARBA00022651"/>
    </source>
</evidence>
<evidence type="ECO:0000313" key="17">
    <source>
        <dbReference type="Proteomes" id="UP000293360"/>
    </source>
</evidence>